<dbReference type="AlphaFoldDB" id="A0A6L2K235"/>
<evidence type="ECO:0000313" key="2">
    <source>
        <dbReference type="EMBL" id="GEU43421.1"/>
    </source>
</evidence>
<comment type="caution">
    <text evidence="2">The sequence shown here is derived from an EMBL/GenBank/DDBJ whole genome shotgun (WGS) entry which is preliminary data.</text>
</comment>
<evidence type="ECO:0000256" key="1">
    <source>
        <dbReference type="SAM" id="MobiDB-lite"/>
    </source>
</evidence>
<organism evidence="2">
    <name type="scientific">Tanacetum cinerariifolium</name>
    <name type="common">Dalmatian daisy</name>
    <name type="synonym">Chrysanthemum cinerariifolium</name>
    <dbReference type="NCBI Taxonomy" id="118510"/>
    <lineage>
        <taxon>Eukaryota</taxon>
        <taxon>Viridiplantae</taxon>
        <taxon>Streptophyta</taxon>
        <taxon>Embryophyta</taxon>
        <taxon>Tracheophyta</taxon>
        <taxon>Spermatophyta</taxon>
        <taxon>Magnoliopsida</taxon>
        <taxon>eudicotyledons</taxon>
        <taxon>Gunneridae</taxon>
        <taxon>Pentapetalae</taxon>
        <taxon>asterids</taxon>
        <taxon>campanulids</taxon>
        <taxon>Asterales</taxon>
        <taxon>Asteraceae</taxon>
        <taxon>Asteroideae</taxon>
        <taxon>Anthemideae</taxon>
        <taxon>Anthemidinae</taxon>
        <taxon>Tanacetum</taxon>
    </lineage>
</organism>
<reference evidence="2" key="1">
    <citation type="journal article" date="2019" name="Sci. Rep.">
        <title>Draft genome of Tanacetum cinerariifolium, the natural source of mosquito coil.</title>
        <authorList>
            <person name="Yamashiro T."/>
            <person name="Shiraishi A."/>
            <person name="Satake H."/>
            <person name="Nakayama K."/>
        </authorList>
    </citation>
    <scope>NUCLEOTIDE SEQUENCE</scope>
</reference>
<feature type="region of interest" description="Disordered" evidence="1">
    <location>
        <begin position="32"/>
        <end position="58"/>
    </location>
</feature>
<dbReference type="EMBL" id="BKCJ010001707">
    <property type="protein sequence ID" value="GEU43421.1"/>
    <property type="molecule type" value="Genomic_DNA"/>
</dbReference>
<accession>A0A6L2K235</accession>
<protein>
    <submittedName>
        <fullName evidence="2">Uncharacterized protein</fullName>
    </submittedName>
</protein>
<proteinExistence type="predicted"/>
<gene>
    <name evidence="2" type="ORF">Tci_015399</name>
</gene>
<name>A0A6L2K235_TANCI</name>
<sequence length="155" mass="17584">MYPLAPHYEGKTQKDYGTKWGRHFIFASSSSAFDHPSSSHHVDDDDDENNKDAPLRPSNPLLLQSNHSLDINLSFLSIAPLDNMFKTPSPPLPPPAPHIGHPIYFNVHDYHGSHCLCCFHNRNLILSLRDEMHFMIFHIEYLLTSAIASPSPPHH</sequence>